<keyword evidence="3" id="KW-1185">Reference proteome</keyword>
<dbReference type="SMART" id="SM00248">
    <property type="entry name" value="ANK"/>
    <property type="match status" value="2"/>
</dbReference>
<dbReference type="Proteomes" id="UP000815325">
    <property type="component" value="Unassembled WGS sequence"/>
</dbReference>
<organism evidence="2 3">
    <name type="scientific">Dunaliella salina</name>
    <name type="common">Green alga</name>
    <name type="synonym">Protococcus salinus</name>
    <dbReference type="NCBI Taxonomy" id="3046"/>
    <lineage>
        <taxon>Eukaryota</taxon>
        <taxon>Viridiplantae</taxon>
        <taxon>Chlorophyta</taxon>
        <taxon>core chlorophytes</taxon>
        <taxon>Chlorophyceae</taxon>
        <taxon>CS clade</taxon>
        <taxon>Chlamydomonadales</taxon>
        <taxon>Dunaliellaceae</taxon>
        <taxon>Dunaliella</taxon>
    </lineage>
</organism>
<evidence type="ECO:0000313" key="3">
    <source>
        <dbReference type="Proteomes" id="UP000815325"/>
    </source>
</evidence>
<dbReference type="PROSITE" id="PS50088">
    <property type="entry name" value="ANK_REPEAT"/>
    <property type="match status" value="1"/>
</dbReference>
<evidence type="ECO:0000256" key="1">
    <source>
        <dbReference type="PROSITE-ProRule" id="PRU00023"/>
    </source>
</evidence>
<evidence type="ECO:0000313" key="2">
    <source>
        <dbReference type="EMBL" id="KAF5833832.1"/>
    </source>
</evidence>
<dbReference type="Gene3D" id="1.25.40.20">
    <property type="entry name" value="Ankyrin repeat-containing domain"/>
    <property type="match status" value="1"/>
</dbReference>
<keyword evidence="1" id="KW-0040">ANK repeat</keyword>
<reference evidence="2" key="1">
    <citation type="submission" date="2017-08" db="EMBL/GenBank/DDBJ databases">
        <authorList>
            <person name="Polle J.E."/>
            <person name="Barry K."/>
            <person name="Cushman J."/>
            <person name="Schmutz J."/>
            <person name="Tran D."/>
            <person name="Hathwaick L.T."/>
            <person name="Yim W.C."/>
            <person name="Jenkins J."/>
            <person name="Mckie-Krisberg Z.M."/>
            <person name="Prochnik S."/>
            <person name="Lindquist E."/>
            <person name="Dockter R.B."/>
            <person name="Adam C."/>
            <person name="Molina H."/>
            <person name="Bunkerborg J."/>
            <person name="Jin E."/>
            <person name="Buchheim M."/>
            <person name="Magnuson J."/>
        </authorList>
    </citation>
    <scope>NUCLEOTIDE SEQUENCE</scope>
    <source>
        <strain evidence="2">CCAP 19/18</strain>
    </source>
</reference>
<dbReference type="SUPFAM" id="SSF48403">
    <property type="entry name" value="Ankyrin repeat"/>
    <property type="match status" value="1"/>
</dbReference>
<dbReference type="InterPro" id="IPR002110">
    <property type="entry name" value="Ankyrin_rpt"/>
</dbReference>
<dbReference type="Pfam" id="PF00023">
    <property type="entry name" value="Ank"/>
    <property type="match status" value="2"/>
</dbReference>
<gene>
    <name evidence="2" type="ORF">DUNSADRAFT_9741</name>
</gene>
<dbReference type="InterPro" id="IPR036770">
    <property type="entry name" value="Ankyrin_rpt-contain_sf"/>
</dbReference>
<protein>
    <submittedName>
        <fullName evidence="2">Uncharacterized protein</fullName>
    </submittedName>
</protein>
<dbReference type="PROSITE" id="PS50297">
    <property type="entry name" value="ANK_REP_REGION"/>
    <property type="match status" value="1"/>
</dbReference>
<proteinExistence type="predicted"/>
<comment type="caution">
    <text evidence="2">The sequence shown here is derived from an EMBL/GenBank/DDBJ whole genome shotgun (WGS) entry which is preliminary data.</text>
</comment>
<feature type="repeat" description="ANK" evidence="1">
    <location>
        <begin position="58"/>
        <end position="90"/>
    </location>
</feature>
<name>A0ABQ7GGW4_DUNSA</name>
<sequence>MAAEGLLLVAADHAGAVVLFWLAAGHADVVRLLCNRDADINCPMRPSRSLQVLLGAHAGATPLHLAADQGNVSVVLVILKYFLEQQMLSNTSVADPRSVRDSTGMRPHQVAFLTHNFRTAMLLRPGYPLTWLFRTTRVAPAPAIPSLAALAARALRAKVCSQVCTVLQSFSVSSECA</sequence>
<accession>A0ABQ7GGW4</accession>
<dbReference type="EMBL" id="MU069789">
    <property type="protein sequence ID" value="KAF5833832.1"/>
    <property type="molecule type" value="Genomic_DNA"/>
</dbReference>